<dbReference type="CDD" id="cd00093">
    <property type="entry name" value="HTH_XRE"/>
    <property type="match status" value="1"/>
</dbReference>
<keyword evidence="1" id="KW-0175">Coiled coil</keyword>
<gene>
    <name evidence="4" type="ORF">CNEO2_180044</name>
    <name evidence="3" type="ORF">CNEO_10280</name>
</gene>
<comment type="caution">
    <text evidence="3">The sequence shown here is derived from an EMBL/GenBank/DDBJ whole genome shotgun (WGS) entry which is preliminary data.</text>
</comment>
<dbReference type="SUPFAM" id="SSF47413">
    <property type="entry name" value="lambda repressor-like DNA-binding domains"/>
    <property type="match status" value="1"/>
</dbReference>
<dbReference type="InterPro" id="IPR010982">
    <property type="entry name" value="Lambda_DNA-bd_dom_sf"/>
</dbReference>
<dbReference type="GO" id="GO:0003677">
    <property type="term" value="F:DNA binding"/>
    <property type="evidence" value="ECO:0007669"/>
    <property type="project" value="InterPro"/>
</dbReference>
<accession>A0AA86JCN6</accession>
<dbReference type="PROSITE" id="PS50943">
    <property type="entry name" value="HTH_CROC1"/>
    <property type="match status" value="1"/>
</dbReference>
<dbReference type="AlphaFoldDB" id="A0AA86JCN6"/>
<name>A0AA86JCN6_9CLOT</name>
<dbReference type="EMBL" id="CAMTCP010000099">
    <property type="protein sequence ID" value="CAI3551080.1"/>
    <property type="molecule type" value="Genomic_DNA"/>
</dbReference>
<reference evidence="4" key="2">
    <citation type="submission" date="2022-10" db="EMBL/GenBank/DDBJ databases">
        <authorList>
            <person name="Aires J."/>
            <person name="Mesa V."/>
        </authorList>
    </citation>
    <scope>NUCLEOTIDE SEQUENCE</scope>
    <source>
        <strain evidence="4">Clostridium neonatale JD116</strain>
    </source>
</reference>
<evidence type="ECO:0000313" key="3">
    <source>
        <dbReference type="EMBL" id="CAG9701787.1"/>
    </source>
</evidence>
<proteinExistence type="predicted"/>
<dbReference type="InterPro" id="IPR001387">
    <property type="entry name" value="Cro/C1-type_HTH"/>
</dbReference>
<protein>
    <submittedName>
        <fullName evidence="3">Helix-turn-helix domain-containing protein</fullName>
    </submittedName>
</protein>
<dbReference type="Proteomes" id="UP000789738">
    <property type="component" value="Unassembled WGS sequence"/>
</dbReference>
<evidence type="ECO:0000313" key="4">
    <source>
        <dbReference type="EMBL" id="CAI3551080.1"/>
    </source>
</evidence>
<evidence type="ECO:0000256" key="1">
    <source>
        <dbReference type="SAM" id="Coils"/>
    </source>
</evidence>
<feature type="domain" description="HTH cro/C1-type" evidence="2">
    <location>
        <begin position="69"/>
        <end position="123"/>
    </location>
</feature>
<feature type="coiled-coil region" evidence="1">
    <location>
        <begin position="179"/>
        <end position="245"/>
    </location>
</feature>
<dbReference type="Gene3D" id="1.10.260.40">
    <property type="entry name" value="lambda repressor-like DNA-binding domains"/>
    <property type="match status" value="1"/>
</dbReference>
<reference evidence="3" key="1">
    <citation type="submission" date="2021-10" db="EMBL/GenBank/DDBJ databases">
        <authorList>
            <person name="Mesa V."/>
        </authorList>
    </citation>
    <scope>NUCLEOTIDE SEQUENCE</scope>
    <source>
        <strain evidence="3">CC3_PB</strain>
    </source>
</reference>
<dbReference type="EMBL" id="CAKJVE010000001">
    <property type="protein sequence ID" value="CAG9701787.1"/>
    <property type="molecule type" value="Genomic_DNA"/>
</dbReference>
<organism evidence="3 5">
    <name type="scientific">Clostridium neonatale</name>
    <dbReference type="NCBI Taxonomy" id="137838"/>
    <lineage>
        <taxon>Bacteria</taxon>
        <taxon>Bacillati</taxon>
        <taxon>Bacillota</taxon>
        <taxon>Clostridia</taxon>
        <taxon>Eubacteriales</taxon>
        <taxon>Clostridiaceae</taxon>
        <taxon>Clostridium</taxon>
    </lineage>
</organism>
<evidence type="ECO:0000259" key="2">
    <source>
        <dbReference type="PROSITE" id="PS50943"/>
    </source>
</evidence>
<dbReference type="SMART" id="SM00530">
    <property type="entry name" value="HTH_XRE"/>
    <property type="match status" value="1"/>
</dbReference>
<evidence type="ECO:0000313" key="5">
    <source>
        <dbReference type="Proteomes" id="UP000789738"/>
    </source>
</evidence>
<sequence>MNARCPECEGILIPTFEDEILVNKCPLCGYIERNENVDSSSRKENSTRIKEIKEDIINNKDRFIVISYLRSIRESRGVSQKQIADIFGFTEQRYGNVERHYNAPSVVLIAEFGYLLNAPVNELYKAVKIKEDMYEDMKHLKIYKSELVPYDELYIAEKRLKEIEDKMTTNEYLEKKNSYDKLHETLVSTEEEIKSIKDKKSKKYLELKETYDTLKKELDEIEKPLTEMKDKEKKAKKEYDKLLNGTSTFLKQGEVVDNYYWEKYLKMRNITDFNYE</sequence>
<dbReference type="Proteomes" id="UP001189143">
    <property type="component" value="Unassembled WGS sequence"/>
</dbReference>
<dbReference type="RefSeq" id="WP_210885995.1">
    <property type="nucleotide sequence ID" value="NZ_CAKJVE010000001.1"/>
</dbReference>